<dbReference type="Proteomes" id="UP000593562">
    <property type="component" value="Unassembled WGS sequence"/>
</dbReference>
<feature type="compositionally biased region" description="Gly residues" evidence="7">
    <location>
        <begin position="503"/>
        <end position="515"/>
    </location>
</feature>
<evidence type="ECO:0000259" key="8">
    <source>
        <dbReference type="PROSITE" id="PS50882"/>
    </source>
</evidence>
<feature type="region of interest" description="Disordered" evidence="7">
    <location>
        <begin position="832"/>
        <end position="898"/>
    </location>
</feature>
<dbReference type="InParanoid" id="A0A7J7CXJ0"/>
<feature type="domain" description="Helicase C-terminal" evidence="10">
    <location>
        <begin position="245"/>
        <end position="389"/>
    </location>
</feature>
<evidence type="ECO:0000256" key="6">
    <source>
        <dbReference type="ARBA" id="ARBA00022884"/>
    </source>
</evidence>
<dbReference type="InterPro" id="IPR014001">
    <property type="entry name" value="Helicase_ATP-bd"/>
</dbReference>
<dbReference type="FunCoup" id="A0A7J7CXJ0">
    <property type="interactions" value="2008"/>
</dbReference>
<name>A0A7J7CXJ0_TRIWF</name>
<keyword evidence="6" id="KW-0694">RNA-binding</keyword>
<feature type="domain" description="YTH" evidence="8">
    <location>
        <begin position="1022"/>
        <end position="1163"/>
    </location>
</feature>
<organism evidence="11 12">
    <name type="scientific">Tripterygium wilfordii</name>
    <name type="common">Thunder God vine</name>
    <dbReference type="NCBI Taxonomy" id="458696"/>
    <lineage>
        <taxon>Eukaryota</taxon>
        <taxon>Viridiplantae</taxon>
        <taxon>Streptophyta</taxon>
        <taxon>Embryophyta</taxon>
        <taxon>Tracheophyta</taxon>
        <taxon>Spermatophyta</taxon>
        <taxon>Magnoliopsida</taxon>
        <taxon>eudicotyledons</taxon>
        <taxon>Gunneridae</taxon>
        <taxon>Pentapetalae</taxon>
        <taxon>rosids</taxon>
        <taxon>fabids</taxon>
        <taxon>Celastrales</taxon>
        <taxon>Celastraceae</taxon>
        <taxon>Tripterygium</taxon>
    </lineage>
</organism>
<dbReference type="Gene3D" id="3.40.50.300">
    <property type="entry name" value="P-loop containing nucleotide triphosphate hydrolases"/>
    <property type="match status" value="2"/>
</dbReference>
<evidence type="ECO:0000259" key="10">
    <source>
        <dbReference type="PROSITE" id="PS51194"/>
    </source>
</evidence>
<feature type="compositionally biased region" description="Polar residues" evidence="7">
    <location>
        <begin position="863"/>
        <end position="872"/>
    </location>
</feature>
<evidence type="ECO:0000313" key="11">
    <source>
        <dbReference type="EMBL" id="KAF5738793.1"/>
    </source>
</evidence>
<proteinExistence type="predicted"/>
<evidence type="ECO:0000256" key="3">
    <source>
        <dbReference type="ARBA" id="ARBA00022801"/>
    </source>
</evidence>
<dbReference type="GO" id="GO:0016787">
    <property type="term" value="F:hydrolase activity"/>
    <property type="evidence" value="ECO:0007669"/>
    <property type="project" value="UniProtKB-KW"/>
</dbReference>
<dbReference type="CDD" id="cd21134">
    <property type="entry name" value="YTH"/>
    <property type="match status" value="1"/>
</dbReference>
<evidence type="ECO:0000313" key="12">
    <source>
        <dbReference type="Proteomes" id="UP000593562"/>
    </source>
</evidence>
<gene>
    <name evidence="11" type="ORF">HS088_TW13G01694</name>
</gene>
<evidence type="ECO:0000256" key="1">
    <source>
        <dbReference type="ARBA" id="ARBA00012552"/>
    </source>
</evidence>
<dbReference type="EC" id="3.6.4.13" evidence="1"/>
<dbReference type="InterPro" id="IPR000629">
    <property type="entry name" value="RNA-helicase_DEAD-box_CS"/>
</dbReference>
<evidence type="ECO:0000256" key="5">
    <source>
        <dbReference type="ARBA" id="ARBA00022840"/>
    </source>
</evidence>
<dbReference type="PANTHER" id="PTHR47958">
    <property type="entry name" value="ATP-DEPENDENT RNA HELICASE DBP3"/>
    <property type="match status" value="1"/>
</dbReference>
<reference evidence="11 12" key="1">
    <citation type="journal article" date="2020" name="Nat. Commun.">
        <title>Genome of Tripterygium wilfordii and identification of cytochrome P450 involved in triptolide biosynthesis.</title>
        <authorList>
            <person name="Tu L."/>
            <person name="Su P."/>
            <person name="Zhang Z."/>
            <person name="Gao L."/>
            <person name="Wang J."/>
            <person name="Hu T."/>
            <person name="Zhou J."/>
            <person name="Zhang Y."/>
            <person name="Zhao Y."/>
            <person name="Liu Y."/>
            <person name="Song Y."/>
            <person name="Tong Y."/>
            <person name="Lu Y."/>
            <person name="Yang J."/>
            <person name="Xu C."/>
            <person name="Jia M."/>
            <person name="Peters R.J."/>
            <person name="Huang L."/>
            <person name="Gao W."/>
        </authorList>
    </citation>
    <scope>NUCLEOTIDE SEQUENCE [LARGE SCALE GENOMIC DNA]</scope>
    <source>
        <strain evidence="12">cv. XIE 37</strain>
        <tissue evidence="11">Leaf</tissue>
    </source>
</reference>
<dbReference type="SMART" id="SM00490">
    <property type="entry name" value="HELICc"/>
    <property type="match status" value="1"/>
</dbReference>
<comment type="caution">
    <text evidence="11">The sequence shown here is derived from an EMBL/GenBank/DDBJ whole genome shotgun (WGS) entry which is preliminary data.</text>
</comment>
<feature type="compositionally biased region" description="Basic and acidic residues" evidence="7">
    <location>
        <begin position="540"/>
        <end position="559"/>
    </location>
</feature>
<dbReference type="InterPro" id="IPR011545">
    <property type="entry name" value="DEAD/DEAH_box_helicase_dom"/>
</dbReference>
<evidence type="ECO:0000259" key="9">
    <source>
        <dbReference type="PROSITE" id="PS51192"/>
    </source>
</evidence>
<dbReference type="InterPro" id="IPR027417">
    <property type="entry name" value="P-loop_NTPase"/>
</dbReference>
<dbReference type="PROSITE" id="PS51194">
    <property type="entry name" value="HELICASE_CTER"/>
    <property type="match status" value="1"/>
</dbReference>
<feature type="region of interest" description="Disordered" evidence="7">
    <location>
        <begin position="497"/>
        <end position="578"/>
    </location>
</feature>
<dbReference type="GO" id="GO:0003724">
    <property type="term" value="F:RNA helicase activity"/>
    <property type="evidence" value="ECO:0007669"/>
    <property type="project" value="UniProtKB-EC"/>
</dbReference>
<dbReference type="PROSITE" id="PS00039">
    <property type="entry name" value="DEAD_ATP_HELICASE"/>
    <property type="match status" value="1"/>
</dbReference>
<feature type="domain" description="Helicase ATP-binding" evidence="9">
    <location>
        <begin position="42"/>
        <end position="216"/>
    </location>
</feature>
<dbReference type="EMBL" id="JAAARO010000013">
    <property type="protein sequence ID" value="KAF5738793.1"/>
    <property type="molecule type" value="Genomic_DNA"/>
</dbReference>
<dbReference type="GO" id="GO:0003723">
    <property type="term" value="F:RNA binding"/>
    <property type="evidence" value="ECO:0007669"/>
    <property type="project" value="UniProtKB-KW"/>
</dbReference>
<keyword evidence="5" id="KW-0067">ATP-binding</keyword>
<dbReference type="Pfam" id="PF00271">
    <property type="entry name" value="Helicase_C"/>
    <property type="match status" value="1"/>
</dbReference>
<keyword evidence="2" id="KW-0547">Nucleotide-binding</keyword>
<evidence type="ECO:0000256" key="4">
    <source>
        <dbReference type="ARBA" id="ARBA00022806"/>
    </source>
</evidence>
<protein>
    <recommendedName>
        <fullName evidence="1">RNA helicase</fullName>
        <ecNumber evidence="1">3.6.4.13</ecNumber>
    </recommendedName>
</protein>
<dbReference type="Pfam" id="PF04146">
    <property type="entry name" value="YTH"/>
    <property type="match status" value="1"/>
</dbReference>
<keyword evidence="4" id="KW-0347">Helicase</keyword>
<dbReference type="SUPFAM" id="SSF52540">
    <property type="entry name" value="P-loop containing nucleoside triphosphate hydrolases"/>
    <property type="match status" value="1"/>
</dbReference>
<dbReference type="PROSITE" id="PS51192">
    <property type="entry name" value="HELICASE_ATP_BIND_1"/>
    <property type="match status" value="1"/>
</dbReference>
<dbReference type="InterPro" id="IPR001650">
    <property type="entry name" value="Helicase_C-like"/>
</dbReference>
<feature type="compositionally biased region" description="Polar residues" evidence="7">
    <location>
        <begin position="878"/>
        <end position="889"/>
    </location>
</feature>
<keyword evidence="3" id="KW-0378">Hydrolase</keyword>
<sequence>MTGISCLLARPPMSLLPLYLLRVASIHSAGFLSPTPIQAQTWPIALQGRDIVATAKTGSGKTLGYLIPAFILLRQWRNNPQNGPKVLVLAPTRELATQIQDEVIKFGRSSRVHCTCLYGGAPKGPQLKELDRGADIVVATPGRLNDILEMKRIDFGQVSLLVLDEADRMLDMGFEPQIRKIVNEIPPRRQTLMFTATWPKKVRKIASDLLVNPVQVSIGNVDELAANKAITQFVEVVPQMEKEKRLEQIIRAQERGSKIIIFCSTKKLCDQLARSIGRNFRAAAIHGDKSQGERDWVLNQFRSGKSPILVATDVAARGLDIKDIRVVINYDFPNGMEDYVHRIGRTGRAGATGVSYIFFSEQDWKQAADLVKFLDGANQHVPPEVREMALRGGPAFSKDRGGISRFEAGHSGGVHWDSGGRGGMRDNSFGAQGGMREGDFDGRGSGMRDGGFGVRGGMRDGGFGGRGGGIRGGAFGGRGGMRDGAFGDRGGRSDFLSARGNRGRGFGGTDGGNIGWGRNERGPYERHNNFNGRGSGRGRGRFDSRRDGSDRSRECEAPLKRGTSPMSPGMKEEAFSAAEPVTQLPVVDSTELMDAGAAPGPSVSADSISVFMNLFGFIGVKYLSGSDGFSGIVVGADPLMCKLLSGMFYELGGSPGMEMYNVLEQGKIENSLIQGVEPSFLSMSSLLEQVQAMYNDRNPDFVVDQGLYYPTATNYGYYCTGFESPSEWEGHHRFGVDGREIQYMGAETENMFYVYCPPGYGYEQSPYNPYNPYIPGAVIGVDNPSLGAEQYYTIPSYQNPVSSPAYAPAVVQPDMVPDSSLIPLLDTGTTTSIVDGPNGDGGKCSLASASSTFPRNPPKRASNRTNFSSKISEGTRFNAGQNKQPVNHGSVSSGSSPAVTSSLVLQNRNASGSVQPIDNIFSGRILSQHNQTKVASETSAHGQAAVDKLRVKVHVGRALNDVNVSADAWGEQNRGPRTNRSKNQLAVKAYTTKAGDSNSEGNIIIHTDRYNMDDFPVGYVDAKFFVIKSYSEDDVHKSIKYNVWSSTPHGNKKLQSAYEDAQKVAAGKPGGCPIFFFFSVNASGQFCGVAQMTGPVDFHRDMDFWQQDKWSGSFAVKWHIIKDISNTYFRHIILENNENKPVTNSRDTQEIPYYQGLEMLKIFKNHTARTSLLDDFMYYENRQKIMQDDKVRLLVRSFERPFVASALYPSCKLNCVELPVHEDEKIPKKNDSDSLNGNEDAEHNIAETKDDVSSTLKIGSLTINPKQAKCETLADVTALPNTAPINIVTVGSMPVRVNGLAPSSGFLTVGTIPLDRRTLQLDKGDAIAKKAP</sequence>
<evidence type="ECO:0000256" key="7">
    <source>
        <dbReference type="SAM" id="MobiDB-lite"/>
    </source>
</evidence>
<evidence type="ECO:0000256" key="2">
    <source>
        <dbReference type="ARBA" id="ARBA00022741"/>
    </source>
</evidence>
<dbReference type="PROSITE" id="PS50882">
    <property type="entry name" value="YTH"/>
    <property type="match status" value="1"/>
</dbReference>
<dbReference type="Gene3D" id="3.10.590.10">
    <property type="entry name" value="ph1033 like domains"/>
    <property type="match status" value="1"/>
</dbReference>
<dbReference type="Pfam" id="PF00270">
    <property type="entry name" value="DEAD"/>
    <property type="match status" value="1"/>
</dbReference>
<keyword evidence="12" id="KW-1185">Reference proteome</keyword>
<dbReference type="InterPro" id="IPR007275">
    <property type="entry name" value="YTH_domain"/>
</dbReference>
<accession>A0A7J7CXJ0</accession>
<dbReference type="GO" id="GO:0005524">
    <property type="term" value="F:ATP binding"/>
    <property type="evidence" value="ECO:0007669"/>
    <property type="project" value="UniProtKB-KW"/>
</dbReference>
<dbReference type="SMART" id="SM00487">
    <property type="entry name" value="DEXDc"/>
    <property type="match status" value="1"/>
</dbReference>
<feature type="compositionally biased region" description="Basic and acidic residues" evidence="7">
    <location>
        <begin position="518"/>
        <end position="528"/>
    </location>
</feature>
<dbReference type="FunFam" id="3.40.50.300:FF:000008">
    <property type="entry name" value="ATP-dependent RNA helicase RhlB"/>
    <property type="match status" value="1"/>
</dbReference>
<dbReference type="CDD" id="cd18787">
    <property type="entry name" value="SF2_C_DEAD"/>
    <property type="match status" value="1"/>
</dbReference>